<feature type="transmembrane region" description="Helical" evidence="2">
    <location>
        <begin position="281"/>
        <end position="301"/>
    </location>
</feature>
<keyword evidence="2" id="KW-0472">Membrane</keyword>
<organism evidence="4 5">
    <name type="scientific">Talaromyces islandicus</name>
    <name type="common">Penicillium islandicum</name>
    <dbReference type="NCBI Taxonomy" id="28573"/>
    <lineage>
        <taxon>Eukaryota</taxon>
        <taxon>Fungi</taxon>
        <taxon>Dikarya</taxon>
        <taxon>Ascomycota</taxon>
        <taxon>Pezizomycotina</taxon>
        <taxon>Eurotiomycetes</taxon>
        <taxon>Eurotiomycetidae</taxon>
        <taxon>Eurotiales</taxon>
        <taxon>Trichocomaceae</taxon>
        <taxon>Talaromyces</taxon>
        <taxon>Talaromyces sect. Islandici</taxon>
    </lineage>
</organism>
<comment type="similarity">
    <text evidence="1">Belongs to the saccharopine dehydrogenase family.</text>
</comment>
<dbReference type="EMBL" id="CVMT01000001">
    <property type="protein sequence ID" value="CRG84177.1"/>
    <property type="molecule type" value="Genomic_DNA"/>
</dbReference>
<dbReference type="InterPro" id="IPR036291">
    <property type="entry name" value="NAD(P)-bd_dom_sf"/>
</dbReference>
<dbReference type="PANTHER" id="PTHR12286:SF5">
    <property type="entry name" value="SACCHAROPINE DEHYDROGENASE-LIKE OXIDOREDUCTASE"/>
    <property type="match status" value="1"/>
</dbReference>
<dbReference type="GO" id="GO:0005811">
    <property type="term" value="C:lipid droplet"/>
    <property type="evidence" value="ECO:0007669"/>
    <property type="project" value="TreeGrafter"/>
</dbReference>
<dbReference type="InterPro" id="IPR005097">
    <property type="entry name" value="Sacchrp_dh_NADP-bd"/>
</dbReference>
<feature type="domain" description="Saccharopine dehydrogenase NADP binding" evidence="3">
    <location>
        <begin position="8"/>
        <end position="137"/>
    </location>
</feature>
<accession>A0A0U1LPQ7</accession>
<sequence>MAREFDLVLLGPTGYTGKHTAEYLYTSFPTTLKWALAGRSASKIELVLREIQAENVGTANPEIIPVQLNKSELDALAKRTRLIINSIGPYHLFSTPIVEACAENGTHYVDVTGETPWLKKVVPKYHDTAKKNGAIMVTSCGIESFPPDIVAWLAIDYARTKLSAEPTDSVGCIYDFKSAGPSGGTAYSILSTIESLSFSDLLKFSDSYCLLASPHPPTHTAPSKSLLELITGARHYPGLGALTTCPTTVADESIVNRSSTLMPAHYGPKFSFRQYLRVRSLFTAALFHYAFTIGISLLVFAPFRWIARRVWPAPGTGPTKEETKNDVAEWRVVVPTNQQGSTGNPKKVMGSIFYLGGHYELTGVAVSCAAKVILEHEDKVKSVSTGLVTPATLGQLYVDELGKNGFKFQVKVLDE</sequence>
<keyword evidence="2" id="KW-1133">Transmembrane helix</keyword>
<dbReference type="InterPro" id="IPR051276">
    <property type="entry name" value="Saccharopine_DH-like_oxidrdct"/>
</dbReference>
<dbReference type="Pfam" id="PF03435">
    <property type="entry name" value="Sacchrp_dh_NADP"/>
    <property type="match status" value="1"/>
</dbReference>
<dbReference type="GO" id="GO:0005886">
    <property type="term" value="C:plasma membrane"/>
    <property type="evidence" value="ECO:0007669"/>
    <property type="project" value="TreeGrafter"/>
</dbReference>
<evidence type="ECO:0000256" key="2">
    <source>
        <dbReference type="SAM" id="Phobius"/>
    </source>
</evidence>
<dbReference type="Proteomes" id="UP000054383">
    <property type="component" value="Unassembled WGS sequence"/>
</dbReference>
<dbReference type="PANTHER" id="PTHR12286">
    <property type="entry name" value="SACCHAROPINE DEHYDROGENASE-LIKE OXIDOREDUCTASE"/>
    <property type="match status" value="1"/>
</dbReference>
<evidence type="ECO:0000313" key="4">
    <source>
        <dbReference type="EMBL" id="CRG84177.1"/>
    </source>
</evidence>
<dbReference type="GO" id="GO:0009247">
    <property type="term" value="P:glycolipid biosynthetic process"/>
    <property type="evidence" value="ECO:0007669"/>
    <property type="project" value="TreeGrafter"/>
</dbReference>
<dbReference type="OrthoDB" id="10268090at2759"/>
<evidence type="ECO:0000256" key="1">
    <source>
        <dbReference type="ARBA" id="ARBA00038048"/>
    </source>
</evidence>
<dbReference type="AlphaFoldDB" id="A0A0U1LPQ7"/>
<proteinExistence type="inferred from homology"/>
<evidence type="ECO:0000313" key="5">
    <source>
        <dbReference type="Proteomes" id="UP000054383"/>
    </source>
</evidence>
<dbReference type="GO" id="GO:0005739">
    <property type="term" value="C:mitochondrion"/>
    <property type="evidence" value="ECO:0007669"/>
    <property type="project" value="TreeGrafter"/>
</dbReference>
<evidence type="ECO:0000259" key="3">
    <source>
        <dbReference type="Pfam" id="PF03435"/>
    </source>
</evidence>
<dbReference type="OMA" id="GPYQLYG"/>
<keyword evidence="2" id="KW-0812">Transmembrane</keyword>
<dbReference type="SUPFAM" id="SSF51735">
    <property type="entry name" value="NAD(P)-binding Rossmann-fold domains"/>
    <property type="match status" value="1"/>
</dbReference>
<reference evidence="4 5" key="1">
    <citation type="submission" date="2015-04" db="EMBL/GenBank/DDBJ databases">
        <authorList>
            <person name="Syromyatnikov M.Y."/>
            <person name="Popov V.N."/>
        </authorList>
    </citation>
    <scope>NUCLEOTIDE SEQUENCE [LARGE SCALE GENOMIC DNA]</scope>
    <source>
        <strain evidence="4">WF-38-12</strain>
    </source>
</reference>
<name>A0A0U1LPQ7_TALIS</name>
<dbReference type="Gene3D" id="3.40.50.720">
    <property type="entry name" value="NAD(P)-binding Rossmann-like Domain"/>
    <property type="match status" value="1"/>
</dbReference>
<gene>
    <name evidence="4" type="ORF">PISL3812_01499</name>
</gene>
<protein>
    <submittedName>
        <fullName evidence="4">Saccharopine dehydrogenase-like oxidoreductase</fullName>
    </submittedName>
</protein>
<keyword evidence="5" id="KW-1185">Reference proteome</keyword>